<evidence type="ECO:0000259" key="4">
    <source>
        <dbReference type="PROSITE" id="PS50841"/>
    </source>
</evidence>
<dbReference type="GO" id="GO:0016055">
    <property type="term" value="P:Wnt signaling pathway"/>
    <property type="evidence" value="ECO:0007669"/>
    <property type="project" value="UniProtKB-KW"/>
</dbReference>
<dbReference type="GO" id="GO:0005634">
    <property type="term" value="C:nucleus"/>
    <property type="evidence" value="ECO:0007669"/>
    <property type="project" value="TreeGrafter"/>
</dbReference>
<dbReference type="GO" id="GO:0090090">
    <property type="term" value="P:negative regulation of canonical Wnt signaling pathway"/>
    <property type="evidence" value="ECO:0007669"/>
    <property type="project" value="InterPro"/>
</dbReference>
<dbReference type="GO" id="GO:0005886">
    <property type="term" value="C:plasma membrane"/>
    <property type="evidence" value="ECO:0007669"/>
    <property type="project" value="TreeGrafter"/>
</dbReference>
<evidence type="ECO:0000313" key="6">
    <source>
        <dbReference type="Proteomes" id="UP000694557"/>
    </source>
</evidence>
<dbReference type="GO" id="GO:0032436">
    <property type="term" value="P:positive regulation of proteasomal ubiquitin-dependent protein catabolic process"/>
    <property type="evidence" value="ECO:0007669"/>
    <property type="project" value="TreeGrafter"/>
</dbReference>
<dbReference type="PROSITE" id="PS50841">
    <property type="entry name" value="DIX"/>
    <property type="match status" value="1"/>
</dbReference>
<dbReference type="InterPro" id="IPR001158">
    <property type="entry name" value="DIX"/>
</dbReference>
<name>A0A8C7HA08_ONCKI</name>
<dbReference type="Proteomes" id="UP000694557">
    <property type="component" value="Unassembled WGS sequence"/>
</dbReference>
<dbReference type="GO" id="GO:0070411">
    <property type="term" value="F:I-SMAD binding"/>
    <property type="evidence" value="ECO:0007669"/>
    <property type="project" value="TreeGrafter"/>
</dbReference>
<dbReference type="AlphaFoldDB" id="A0A8C7HA08"/>
<dbReference type="GO" id="GO:0070602">
    <property type="term" value="P:regulation of centromeric sister chromatid cohesion"/>
    <property type="evidence" value="ECO:0007669"/>
    <property type="project" value="TreeGrafter"/>
</dbReference>
<dbReference type="InterPro" id="IPR038207">
    <property type="entry name" value="DIX_dom_sf"/>
</dbReference>
<dbReference type="GO" id="GO:0019901">
    <property type="term" value="F:protein kinase binding"/>
    <property type="evidence" value="ECO:0007669"/>
    <property type="project" value="TreeGrafter"/>
</dbReference>
<dbReference type="Pfam" id="PF00778">
    <property type="entry name" value="DIX"/>
    <property type="match status" value="1"/>
</dbReference>
<dbReference type="GO" id="GO:0060090">
    <property type="term" value="F:molecular adaptor activity"/>
    <property type="evidence" value="ECO:0007669"/>
    <property type="project" value="TreeGrafter"/>
</dbReference>
<dbReference type="SUPFAM" id="SSF54236">
    <property type="entry name" value="Ubiquitin-like"/>
    <property type="match status" value="1"/>
</dbReference>
<evidence type="ECO:0000313" key="5">
    <source>
        <dbReference type="Ensembl" id="ENSOKIP00005054417.1"/>
    </source>
</evidence>
<dbReference type="InterPro" id="IPR029071">
    <property type="entry name" value="Ubiquitin-like_domsf"/>
</dbReference>
<dbReference type="GO" id="GO:0030877">
    <property type="term" value="C:beta-catenin destruction complex"/>
    <property type="evidence" value="ECO:0007669"/>
    <property type="project" value="TreeGrafter"/>
</dbReference>
<feature type="compositionally biased region" description="Low complexity" evidence="3">
    <location>
        <begin position="11"/>
        <end position="23"/>
    </location>
</feature>
<feature type="domain" description="DIX" evidence="4">
    <location>
        <begin position="185"/>
        <end position="267"/>
    </location>
</feature>
<dbReference type="Ensembl" id="ENSOKIT00005057714.1">
    <property type="protein sequence ID" value="ENSOKIP00005054417.1"/>
    <property type="gene ID" value="ENSOKIG00005023225.1"/>
</dbReference>
<keyword evidence="6" id="KW-1185">Reference proteome</keyword>
<feature type="region of interest" description="Disordered" evidence="3">
    <location>
        <begin position="1"/>
        <end position="101"/>
    </location>
</feature>
<reference evidence="5" key="2">
    <citation type="submission" date="2025-09" db="UniProtKB">
        <authorList>
            <consortium name="Ensembl"/>
        </authorList>
    </citation>
    <scope>IDENTIFICATION</scope>
</reference>
<proteinExistence type="predicted"/>
<dbReference type="SMART" id="SM00021">
    <property type="entry name" value="DAX"/>
    <property type="match status" value="1"/>
</dbReference>
<evidence type="ECO:0000256" key="3">
    <source>
        <dbReference type="SAM" id="MobiDB-lite"/>
    </source>
</evidence>
<feature type="region of interest" description="Disordered" evidence="3">
    <location>
        <begin position="134"/>
        <end position="161"/>
    </location>
</feature>
<dbReference type="GO" id="GO:0008013">
    <property type="term" value="F:beta-catenin binding"/>
    <property type="evidence" value="ECO:0007669"/>
    <property type="project" value="TreeGrafter"/>
</dbReference>
<organism evidence="5 6">
    <name type="scientific">Oncorhynchus kisutch</name>
    <name type="common">Coho salmon</name>
    <name type="synonym">Salmo kisutch</name>
    <dbReference type="NCBI Taxonomy" id="8019"/>
    <lineage>
        <taxon>Eukaryota</taxon>
        <taxon>Metazoa</taxon>
        <taxon>Chordata</taxon>
        <taxon>Craniata</taxon>
        <taxon>Vertebrata</taxon>
        <taxon>Euteleostomi</taxon>
        <taxon>Actinopterygii</taxon>
        <taxon>Neopterygii</taxon>
        <taxon>Teleostei</taxon>
        <taxon>Protacanthopterygii</taxon>
        <taxon>Salmoniformes</taxon>
        <taxon>Salmonidae</taxon>
        <taxon>Salmoninae</taxon>
        <taxon>Oncorhynchus</taxon>
    </lineage>
</organism>
<dbReference type="GO" id="GO:0031625">
    <property type="term" value="F:ubiquitin protein ligase binding"/>
    <property type="evidence" value="ECO:0007669"/>
    <property type="project" value="TreeGrafter"/>
</dbReference>
<dbReference type="PANTHER" id="PTHR46102:SF1">
    <property type="entry name" value="AXIN-2"/>
    <property type="match status" value="1"/>
</dbReference>
<evidence type="ECO:0000256" key="2">
    <source>
        <dbReference type="PROSITE-ProRule" id="PRU00069"/>
    </source>
</evidence>
<accession>A0A8C7HA08</accession>
<dbReference type="InterPro" id="IPR043581">
    <property type="entry name" value="Axin-like"/>
</dbReference>
<dbReference type="GeneTree" id="ENSGT00940000170309"/>
<dbReference type="FunFam" id="2.40.240.130:FF:000002">
    <property type="entry name" value="Axin 1"/>
    <property type="match status" value="1"/>
</dbReference>
<dbReference type="GO" id="GO:0048468">
    <property type="term" value="P:cell development"/>
    <property type="evidence" value="ECO:0007669"/>
    <property type="project" value="TreeGrafter"/>
</dbReference>
<feature type="compositionally biased region" description="Polar residues" evidence="3">
    <location>
        <begin position="1"/>
        <end position="10"/>
    </location>
</feature>
<reference evidence="5" key="1">
    <citation type="submission" date="2025-08" db="UniProtKB">
        <authorList>
            <consortium name="Ensembl"/>
        </authorList>
    </citation>
    <scope>IDENTIFICATION</scope>
</reference>
<dbReference type="PANTHER" id="PTHR46102">
    <property type="entry name" value="AXIN"/>
    <property type="match status" value="1"/>
</dbReference>
<sequence>MVSCGSSPAESNMGRSGSLSRGGCRSGAEEGAAEGGEVVPLQRPSDSTDRSQNVWQWILESDRQGKHHKPHSTQSTKKAYGGGAASNQTHTWGGGGASAHLRAHQPAHPFIQDPAMPPLPPPNTLSQLEEACRRLEEASVSKPPKQRHSTSSLQREKCHPMPVQSGPCPVLSPLTPGCHVAPAMGSETEVTYFFCGEEIPYRRRMKTHSLTLGHFKEQLRKKGHYRYYFKRASDEFKCGAVFEEVLDDSSVLPRYQGKILGKVERMD</sequence>
<dbReference type="Gene3D" id="2.40.240.130">
    <property type="match status" value="1"/>
</dbReference>
<protein>
    <recommendedName>
        <fullName evidence="4">DIX domain-containing protein</fullName>
    </recommendedName>
</protein>
<keyword evidence="1 2" id="KW-0879">Wnt signaling pathway</keyword>
<evidence type="ECO:0000256" key="1">
    <source>
        <dbReference type="ARBA" id="ARBA00022687"/>
    </source>
</evidence>